<dbReference type="Gramene" id="TVT99242">
    <property type="protein sequence ID" value="TVT99242"/>
    <property type="gene ID" value="EJB05_55418"/>
</dbReference>
<evidence type="ECO:0000256" key="1">
    <source>
        <dbReference type="SAM" id="MobiDB-lite"/>
    </source>
</evidence>
<dbReference type="Proteomes" id="UP000324897">
    <property type="component" value="Unassembled WGS sequence"/>
</dbReference>
<evidence type="ECO:0000313" key="3">
    <source>
        <dbReference type="Proteomes" id="UP000324897"/>
    </source>
</evidence>
<dbReference type="AlphaFoldDB" id="A0A5J9SK35"/>
<dbReference type="EMBL" id="RWGY01000741">
    <property type="protein sequence ID" value="TVT99242.1"/>
    <property type="molecule type" value="Genomic_DNA"/>
</dbReference>
<sequence>MAVNCGQPEVVVSSTEKQGDHQLIPHKSTRSLGISAFPLAARRKLPWNPPGTDGGHWPSVTQVKQPP</sequence>
<keyword evidence="3" id="KW-1185">Reference proteome</keyword>
<protein>
    <submittedName>
        <fullName evidence="2">Uncharacterized protein</fullName>
    </submittedName>
</protein>
<feature type="non-terminal residue" evidence="2">
    <location>
        <position position="1"/>
    </location>
</feature>
<feature type="region of interest" description="Disordered" evidence="1">
    <location>
        <begin position="45"/>
        <end position="67"/>
    </location>
</feature>
<reference evidence="2 3" key="1">
    <citation type="journal article" date="2019" name="Sci. Rep.">
        <title>A high-quality genome of Eragrostis curvula grass provides insights into Poaceae evolution and supports new strategies to enhance forage quality.</title>
        <authorList>
            <person name="Carballo J."/>
            <person name="Santos B.A.C.M."/>
            <person name="Zappacosta D."/>
            <person name="Garbus I."/>
            <person name="Selva J.P."/>
            <person name="Gallo C.A."/>
            <person name="Diaz A."/>
            <person name="Albertini E."/>
            <person name="Caccamo M."/>
            <person name="Echenique V."/>
        </authorList>
    </citation>
    <scope>NUCLEOTIDE SEQUENCE [LARGE SCALE GENOMIC DNA]</scope>
    <source>
        <strain evidence="3">cv. Victoria</strain>
        <tissue evidence="2">Leaf</tissue>
    </source>
</reference>
<comment type="caution">
    <text evidence="2">The sequence shown here is derived from an EMBL/GenBank/DDBJ whole genome shotgun (WGS) entry which is preliminary data.</text>
</comment>
<proteinExistence type="predicted"/>
<feature type="region of interest" description="Disordered" evidence="1">
    <location>
        <begin position="1"/>
        <end position="21"/>
    </location>
</feature>
<organism evidence="2 3">
    <name type="scientific">Eragrostis curvula</name>
    <name type="common">weeping love grass</name>
    <dbReference type="NCBI Taxonomy" id="38414"/>
    <lineage>
        <taxon>Eukaryota</taxon>
        <taxon>Viridiplantae</taxon>
        <taxon>Streptophyta</taxon>
        <taxon>Embryophyta</taxon>
        <taxon>Tracheophyta</taxon>
        <taxon>Spermatophyta</taxon>
        <taxon>Magnoliopsida</taxon>
        <taxon>Liliopsida</taxon>
        <taxon>Poales</taxon>
        <taxon>Poaceae</taxon>
        <taxon>PACMAD clade</taxon>
        <taxon>Chloridoideae</taxon>
        <taxon>Eragrostideae</taxon>
        <taxon>Eragrostidinae</taxon>
        <taxon>Eragrostis</taxon>
    </lineage>
</organism>
<accession>A0A5J9SK35</accession>
<evidence type="ECO:0000313" key="2">
    <source>
        <dbReference type="EMBL" id="TVT99242.1"/>
    </source>
</evidence>
<name>A0A5J9SK35_9POAL</name>
<gene>
    <name evidence="2" type="ORF">EJB05_55418</name>
</gene>